<comment type="similarity">
    <text evidence="2 24">Belongs to the bacterial diacylglycerol kinase family.</text>
</comment>
<comment type="cofactor">
    <cofactor evidence="23">
        <name>Mg(2+)</name>
        <dbReference type="ChEBI" id="CHEBI:18420"/>
    </cofactor>
    <text evidence="23">Mn(2+), Zn(2+), Cd(2+) and Co(2+) support activity to lesser extents.</text>
</comment>
<dbReference type="CDD" id="cd14264">
    <property type="entry name" value="DAGK_IM"/>
    <property type="match status" value="1"/>
</dbReference>
<keyword evidence="18" id="KW-0594">Phospholipid biosynthesis</keyword>
<feature type="binding site" evidence="21">
    <location>
        <position position="105"/>
    </location>
    <ligand>
        <name>substrate</name>
    </ligand>
</feature>
<feature type="binding site" evidence="23">
    <location>
        <position position="35"/>
    </location>
    <ligand>
        <name>a divalent metal cation</name>
        <dbReference type="ChEBI" id="CHEBI:60240"/>
    </ligand>
</feature>
<keyword evidence="19 24" id="KW-1208">Phospholipid metabolism</keyword>
<feature type="transmembrane region" description="Helical" evidence="24">
    <location>
        <begin position="37"/>
        <end position="56"/>
    </location>
</feature>
<evidence type="ECO:0000256" key="24">
    <source>
        <dbReference type="RuleBase" id="RU363065"/>
    </source>
</evidence>
<feature type="transmembrane region" description="Helical" evidence="24">
    <location>
        <begin position="106"/>
        <end position="124"/>
    </location>
</feature>
<evidence type="ECO:0000256" key="3">
    <source>
        <dbReference type="ARBA" id="ARBA00012133"/>
    </source>
</evidence>
<evidence type="ECO:0000256" key="6">
    <source>
        <dbReference type="ARBA" id="ARBA00022516"/>
    </source>
</evidence>
<dbReference type="InterPro" id="IPR033718">
    <property type="entry name" value="DAGK_prok"/>
</dbReference>
<name>A0A1G5Q976_9GAMM</name>
<dbReference type="PANTHER" id="PTHR34299:SF1">
    <property type="entry name" value="DIACYLGLYCEROL KINASE"/>
    <property type="match status" value="1"/>
</dbReference>
<feature type="binding site" evidence="21">
    <location>
        <position position="76"/>
    </location>
    <ligand>
        <name>substrate</name>
    </ligand>
</feature>
<keyword evidence="11 22" id="KW-0547">Nucleotide-binding</keyword>
<dbReference type="GO" id="GO:0005886">
    <property type="term" value="C:plasma membrane"/>
    <property type="evidence" value="ECO:0007669"/>
    <property type="project" value="UniProtKB-SubCell"/>
</dbReference>
<evidence type="ECO:0000256" key="8">
    <source>
        <dbReference type="ARBA" id="ARBA00022679"/>
    </source>
</evidence>
<dbReference type="PANTHER" id="PTHR34299">
    <property type="entry name" value="DIACYLGLYCEROL KINASE"/>
    <property type="match status" value="1"/>
</dbReference>
<evidence type="ECO:0000256" key="18">
    <source>
        <dbReference type="ARBA" id="ARBA00023209"/>
    </source>
</evidence>
<feature type="binding site" evidence="22">
    <location>
        <position position="35"/>
    </location>
    <ligand>
        <name>ATP</name>
        <dbReference type="ChEBI" id="CHEBI:30616"/>
    </ligand>
</feature>
<evidence type="ECO:0000256" key="13">
    <source>
        <dbReference type="ARBA" id="ARBA00022840"/>
    </source>
</evidence>
<dbReference type="AlphaFoldDB" id="A0A1G5Q976"/>
<feature type="binding site" evidence="21">
    <location>
        <position position="62"/>
    </location>
    <ligand>
        <name>substrate</name>
    </ligand>
</feature>
<keyword evidence="7 24" id="KW-0997">Cell inner membrane</keyword>
<feature type="binding site" evidence="22">
    <location>
        <begin position="101"/>
        <end position="102"/>
    </location>
    <ligand>
        <name>ATP</name>
        <dbReference type="ChEBI" id="CHEBI:30616"/>
    </ligand>
</feature>
<evidence type="ECO:0000313" key="25">
    <source>
        <dbReference type="EMBL" id="SCZ58435.1"/>
    </source>
</evidence>
<comment type="subcellular location">
    <subcellularLocation>
        <location evidence="1 24">Cell inner membrane</location>
        <topology evidence="1 24">Multi-pass membrane protein</topology>
    </subcellularLocation>
</comment>
<keyword evidence="5" id="KW-1003">Cell membrane</keyword>
<dbReference type="Proteomes" id="UP000199648">
    <property type="component" value="Unassembled WGS sequence"/>
</dbReference>
<comment type="catalytic activity">
    <reaction evidence="24">
        <text>a 1,2-diacyl-sn-glycerol + ATP = a 1,2-diacyl-sn-glycero-3-phosphate + ADP + H(+)</text>
        <dbReference type="Rhea" id="RHEA:10272"/>
        <dbReference type="ChEBI" id="CHEBI:15378"/>
        <dbReference type="ChEBI" id="CHEBI:17815"/>
        <dbReference type="ChEBI" id="CHEBI:30616"/>
        <dbReference type="ChEBI" id="CHEBI:58608"/>
        <dbReference type="ChEBI" id="CHEBI:456216"/>
        <dbReference type="EC" id="2.7.1.107"/>
    </reaction>
</comment>
<keyword evidence="14 23" id="KW-0460">Magnesium</keyword>
<reference evidence="25 26" key="1">
    <citation type="submission" date="2016-10" db="EMBL/GenBank/DDBJ databases">
        <authorList>
            <person name="de Groot N.N."/>
        </authorList>
    </citation>
    <scope>NUCLEOTIDE SEQUENCE [LARGE SCALE GENOMIC DNA]</scope>
    <source>
        <strain evidence="25 26">HLD2</strain>
    </source>
</reference>
<dbReference type="GO" id="GO:0006654">
    <property type="term" value="P:phosphatidic acid biosynthetic process"/>
    <property type="evidence" value="ECO:0007669"/>
    <property type="project" value="InterPro"/>
</dbReference>
<feature type="active site" description="Proton acceptor" evidence="20">
    <location>
        <position position="76"/>
    </location>
</feature>
<keyword evidence="13 22" id="KW-0067">ATP-binding</keyword>
<feature type="binding site" evidence="22">
    <location>
        <position position="23"/>
    </location>
    <ligand>
        <name>ATP</name>
        <dbReference type="ChEBI" id="CHEBI:30616"/>
    </ligand>
</feature>
<evidence type="ECO:0000256" key="14">
    <source>
        <dbReference type="ARBA" id="ARBA00022842"/>
    </source>
</evidence>
<dbReference type="Gene3D" id="1.10.287.3610">
    <property type="match status" value="1"/>
</dbReference>
<evidence type="ECO:0000256" key="20">
    <source>
        <dbReference type="PIRSR" id="PIRSR600829-1"/>
    </source>
</evidence>
<evidence type="ECO:0000313" key="26">
    <source>
        <dbReference type="Proteomes" id="UP000199648"/>
    </source>
</evidence>
<feature type="transmembrane region" description="Helical" evidence="24">
    <location>
        <begin position="63"/>
        <end position="86"/>
    </location>
</feature>
<dbReference type="GO" id="GO:0004143">
    <property type="term" value="F:ATP-dependent diacylglycerol kinase activity"/>
    <property type="evidence" value="ECO:0007669"/>
    <property type="project" value="UniProtKB-EC"/>
</dbReference>
<gene>
    <name evidence="25" type="ORF">SAMN03097708_01700</name>
</gene>
<dbReference type="InterPro" id="IPR000829">
    <property type="entry name" value="DAGK"/>
</dbReference>
<keyword evidence="16 24" id="KW-0443">Lipid metabolism</keyword>
<proteinExistence type="inferred from homology"/>
<dbReference type="InterPro" id="IPR036945">
    <property type="entry name" value="DAGK_sf"/>
</dbReference>
<evidence type="ECO:0000256" key="22">
    <source>
        <dbReference type="PIRSR" id="PIRSR600829-3"/>
    </source>
</evidence>
<keyword evidence="17 24" id="KW-0472">Membrane</keyword>
<evidence type="ECO:0000256" key="15">
    <source>
        <dbReference type="ARBA" id="ARBA00022989"/>
    </source>
</evidence>
<evidence type="ECO:0000256" key="16">
    <source>
        <dbReference type="ARBA" id="ARBA00023098"/>
    </source>
</evidence>
<evidence type="ECO:0000256" key="19">
    <source>
        <dbReference type="ARBA" id="ARBA00023264"/>
    </source>
</evidence>
<comment type="function">
    <text evidence="24">Catalyzes the ATP-dependent phosphorylation of sn-l,2-diacylglycerol (DAG) to phosphatidic acid. Involved in the recycling of diacylglycerol produced as a by-product during membrane-derived oligosaccharide (MDO) biosynthesis.</text>
</comment>
<dbReference type="Pfam" id="PF01219">
    <property type="entry name" value="DAGK_prokar"/>
    <property type="match status" value="1"/>
</dbReference>
<evidence type="ECO:0000256" key="12">
    <source>
        <dbReference type="ARBA" id="ARBA00022777"/>
    </source>
</evidence>
<protein>
    <recommendedName>
        <fullName evidence="4 24">Diacylglycerol kinase</fullName>
        <ecNumber evidence="3 24">2.7.1.107</ecNumber>
    </recommendedName>
</protein>
<feature type="binding site" evidence="23">
    <location>
        <position position="83"/>
    </location>
    <ligand>
        <name>a divalent metal cation</name>
        <dbReference type="ChEBI" id="CHEBI:60240"/>
    </ligand>
</feature>
<accession>A0A1G5Q976</accession>
<evidence type="ECO:0000256" key="17">
    <source>
        <dbReference type="ARBA" id="ARBA00023136"/>
    </source>
</evidence>
<keyword evidence="8 24" id="KW-0808">Transferase</keyword>
<keyword evidence="15 24" id="KW-1133">Transmembrane helix</keyword>
<dbReference type="EMBL" id="FMWD01000004">
    <property type="protein sequence ID" value="SCZ58435.1"/>
    <property type="molecule type" value="Genomic_DNA"/>
</dbReference>
<keyword evidence="12 24" id="KW-0418">Kinase</keyword>
<dbReference type="EC" id="2.7.1.107" evidence="3 24"/>
<dbReference type="STRING" id="415747.SAMN03097708_01700"/>
<keyword evidence="9 24" id="KW-0812">Transmembrane</keyword>
<keyword evidence="26" id="KW-1185">Reference proteome</keyword>
<evidence type="ECO:0000256" key="10">
    <source>
        <dbReference type="ARBA" id="ARBA00022723"/>
    </source>
</evidence>
<keyword evidence="6" id="KW-0444">Lipid biosynthesis</keyword>
<evidence type="ECO:0000256" key="2">
    <source>
        <dbReference type="ARBA" id="ARBA00005967"/>
    </source>
</evidence>
<evidence type="ECO:0000256" key="21">
    <source>
        <dbReference type="PIRSR" id="PIRSR600829-2"/>
    </source>
</evidence>
<dbReference type="PROSITE" id="PS01069">
    <property type="entry name" value="DAGK_PROKAR"/>
    <property type="match status" value="1"/>
</dbReference>
<evidence type="ECO:0000256" key="23">
    <source>
        <dbReference type="PIRSR" id="PIRSR600829-4"/>
    </source>
</evidence>
<feature type="binding site" evidence="21">
    <location>
        <begin position="37"/>
        <end position="41"/>
    </location>
    <ligand>
        <name>substrate</name>
    </ligand>
</feature>
<dbReference type="GO" id="GO:0046872">
    <property type="term" value="F:metal ion binding"/>
    <property type="evidence" value="ECO:0007669"/>
    <property type="project" value="UniProtKB-KW"/>
</dbReference>
<evidence type="ECO:0000256" key="9">
    <source>
        <dbReference type="ARBA" id="ARBA00022692"/>
    </source>
</evidence>
<evidence type="ECO:0000256" key="4">
    <source>
        <dbReference type="ARBA" id="ARBA00017575"/>
    </source>
</evidence>
<organism evidence="25 26">
    <name type="scientific">Thiohalomonas denitrificans</name>
    <dbReference type="NCBI Taxonomy" id="415747"/>
    <lineage>
        <taxon>Bacteria</taxon>
        <taxon>Pseudomonadati</taxon>
        <taxon>Pseudomonadota</taxon>
        <taxon>Gammaproteobacteria</taxon>
        <taxon>Thiohalomonadales</taxon>
        <taxon>Thiohalomonadaceae</taxon>
        <taxon>Thiohalomonas</taxon>
    </lineage>
</organism>
<evidence type="ECO:0000256" key="1">
    <source>
        <dbReference type="ARBA" id="ARBA00004429"/>
    </source>
</evidence>
<feature type="binding site" evidence="22">
    <location>
        <begin position="92"/>
        <end position="94"/>
    </location>
    <ligand>
        <name>ATP</name>
        <dbReference type="ChEBI" id="CHEBI:30616"/>
    </ligand>
</feature>
<keyword evidence="10 23" id="KW-0479">Metal-binding</keyword>
<sequence>MKPEEINKPDCRGLAHVFQAFGYSMKGLKAAVTYEEAFRLELIALVVMVPAAVWLGQTAVERALLIGSLLLVLVVELLNSAIEVVVDRVGVEIHTLSGRAKDIGSAAVFMALVNAGVIWALLIADRWW</sequence>
<dbReference type="GO" id="GO:0005524">
    <property type="term" value="F:ATP binding"/>
    <property type="evidence" value="ECO:0007669"/>
    <property type="project" value="UniProtKB-KW"/>
</dbReference>
<feature type="binding site" evidence="22">
    <location>
        <position position="83"/>
    </location>
    <ligand>
        <name>ATP</name>
        <dbReference type="ChEBI" id="CHEBI:30616"/>
    </ligand>
</feature>
<evidence type="ECO:0000256" key="11">
    <source>
        <dbReference type="ARBA" id="ARBA00022741"/>
    </source>
</evidence>
<evidence type="ECO:0000256" key="7">
    <source>
        <dbReference type="ARBA" id="ARBA00022519"/>
    </source>
</evidence>
<evidence type="ECO:0000256" key="5">
    <source>
        <dbReference type="ARBA" id="ARBA00022475"/>
    </source>
</evidence>